<keyword evidence="1" id="KW-0472">Membrane</keyword>
<sequence>MARAVKSGQRGFSFIGLLFVGGVLAVTGVIVAQIIPTAIEYQAILKAAQKSSDGSTVVEVRNIFDRAAAIDNITSITAKDIDVTKENDKVVVSFAYEREIHLAGPAFLTLKYEGRSK</sequence>
<dbReference type="AlphaFoldDB" id="A0A1W9KZT1"/>
<feature type="transmembrane region" description="Helical" evidence="1">
    <location>
        <begin position="12"/>
        <end position="35"/>
    </location>
</feature>
<dbReference type="InterPro" id="IPR032314">
    <property type="entry name" value="DUF4845"/>
</dbReference>
<comment type="caution">
    <text evidence="2">The sequence shown here is derived from an EMBL/GenBank/DDBJ whole genome shotgun (WGS) entry which is preliminary data.</text>
</comment>
<proteinExistence type="predicted"/>
<keyword evidence="1" id="KW-1133">Transmembrane helix</keyword>
<evidence type="ECO:0000256" key="1">
    <source>
        <dbReference type="SAM" id="Phobius"/>
    </source>
</evidence>
<dbReference type="EMBL" id="MTEI01000001">
    <property type="protein sequence ID" value="OQW90251.1"/>
    <property type="molecule type" value="Genomic_DNA"/>
</dbReference>
<dbReference type="Proteomes" id="UP000192505">
    <property type="component" value="Unassembled WGS sequence"/>
</dbReference>
<reference evidence="2 3" key="1">
    <citation type="submission" date="2017-01" db="EMBL/GenBank/DDBJ databases">
        <title>Novel large sulfur bacteria in the metagenomes of groundwater-fed chemosynthetic microbial mats in the Lake Huron basin.</title>
        <authorList>
            <person name="Sharrar A.M."/>
            <person name="Flood B.E."/>
            <person name="Bailey J.V."/>
            <person name="Jones D.S."/>
            <person name="Biddanda B."/>
            <person name="Ruberg S.A."/>
            <person name="Marcus D.N."/>
            <person name="Dick G.J."/>
        </authorList>
    </citation>
    <scope>NUCLEOTIDE SEQUENCE [LARGE SCALE GENOMIC DNA]</scope>
    <source>
        <strain evidence="2">A7</strain>
    </source>
</reference>
<accession>A0A1W9KZT1</accession>
<dbReference type="Pfam" id="PF16137">
    <property type="entry name" value="DUF4845"/>
    <property type="match status" value="1"/>
</dbReference>
<evidence type="ECO:0000313" key="2">
    <source>
        <dbReference type="EMBL" id="OQW90251.1"/>
    </source>
</evidence>
<organism evidence="2 3">
    <name type="scientific">Rhodoferax ferrireducens</name>
    <dbReference type="NCBI Taxonomy" id="192843"/>
    <lineage>
        <taxon>Bacteria</taxon>
        <taxon>Pseudomonadati</taxon>
        <taxon>Pseudomonadota</taxon>
        <taxon>Betaproteobacteria</taxon>
        <taxon>Burkholderiales</taxon>
        <taxon>Comamonadaceae</taxon>
        <taxon>Rhodoferax</taxon>
    </lineage>
</organism>
<name>A0A1W9KZT1_9BURK</name>
<protein>
    <submittedName>
        <fullName evidence="2">DUF4845 domain-containing protein</fullName>
    </submittedName>
</protein>
<evidence type="ECO:0000313" key="3">
    <source>
        <dbReference type="Proteomes" id="UP000192505"/>
    </source>
</evidence>
<gene>
    <name evidence="2" type="ORF">BWK72_00390</name>
</gene>
<keyword evidence="1" id="KW-0812">Transmembrane</keyword>